<name>A0A1G5PLG2_9GAMM</name>
<dbReference type="HAMAP" id="MF_00649">
    <property type="entry name" value="DNA_gyrase_inhibitor_YacG"/>
    <property type="match status" value="1"/>
</dbReference>
<feature type="binding site" evidence="3">
    <location>
        <position position="7"/>
    </location>
    <ligand>
        <name>Zn(2+)</name>
        <dbReference type="ChEBI" id="CHEBI:29105"/>
    </ligand>
</feature>
<dbReference type="Proteomes" id="UP000199648">
    <property type="component" value="Unassembled WGS sequence"/>
</dbReference>
<dbReference type="AlphaFoldDB" id="A0A1G5PLG2"/>
<feature type="binding site" evidence="3">
    <location>
        <position position="10"/>
    </location>
    <ligand>
        <name>Zn(2+)</name>
        <dbReference type="ChEBI" id="CHEBI:29105"/>
    </ligand>
</feature>
<feature type="region of interest" description="Disordered" evidence="4">
    <location>
        <begin position="40"/>
        <end position="65"/>
    </location>
</feature>
<dbReference type="Gene3D" id="3.30.50.10">
    <property type="entry name" value="Erythroid Transcription Factor GATA-1, subunit A"/>
    <property type="match status" value="1"/>
</dbReference>
<evidence type="ECO:0000256" key="1">
    <source>
        <dbReference type="ARBA" id="ARBA00022723"/>
    </source>
</evidence>
<evidence type="ECO:0000313" key="6">
    <source>
        <dbReference type="Proteomes" id="UP000199648"/>
    </source>
</evidence>
<evidence type="ECO:0000256" key="2">
    <source>
        <dbReference type="ARBA" id="ARBA00022833"/>
    </source>
</evidence>
<keyword evidence="2 3" id="KW-0862">Zinc</keyword>
<accession>A0A1G5PLG2</accession>
<dbReference type="PANTHER" id="PTHR36150">
    <property type="entry name" value="DNA GYRASE INHIBITOR YACG"/>
    <property type="match status" value="1"/>
</dbReference>
<evidence type="ECO:0000313" key="5">
    <source>
        <dbReference type="EMBL" id="SCZ50374.1"/>
    </source>
</evidence>
<dbReference type="RefSeq" id="WP_092992059.1">
    <property type="nucleotide sequence ID" value="NZ_FMWD01000001.1"/>
</dbReference>
<feature type="binding site" evidence="3">
    <location>
        <position position="26"/>
    </location>
    <ligand>
        <name>Zn(2+)</name>
        <dbReference type="ChEBI" id="CHEBI:29105"/>
    </ligand>
</feature>
<dbReference type="PANTHER" id="PTHR36150:SF1">
    <property type="entry name" value="DNA GYRASE INHIBITOR YACG"/>
    <property type="match status" value="1"/>
</dbReference>
<dbReference type="GO" id="GO:0008270">
    <property type="term" value="F:zinc ion binding"/>
    <property type="evidence" value="ECO:0007669"/>
    <property type="project" value="UniProtKB-UniRule"/>
</dbReference>
<dbReference type="STRING" id="415747.SAMN03097708_00403"/>
<dbReference type="GO" id="GO:0008657">
    <property type="term" value="F:DNA topoisomerase type II (double strand cut, ATP-hydrolyzing) inhibitor activity"/>
    <property type="evidence" value="ECO:0007669"/>
    <property type="project" value="UniProtKB-UniRule"/>
</dbReference>
<feature type="compositionally biased region" description="Basic and acidic residues" evidence="4">
    <location>
        <begin position="55"/>
        <end position="65"/>
    </location>
</feature>
<dbReference type="InterPro" id="IPR005584">
    <property type="entry name" value="DNA_gyrase_inhibitor_YacG"/>
</dbReference>
<sequence length="65" mass="7569">MTQTVHCPTCGRPVRWEPEQKWRPFCSERCKLIDLGAWSDEDHRIPGEPVDPWEITDRPPDSGSH</sequence>
<comment type="function">
    <text evidence="3">Inhibits all the catalytic activities of DNA gyrase by preventing its interaction with DNA. Acts by binding directly to the C-terminal domain of GyrB, which probably disrupts DNA binding by the gyrase.</text>
</comment>
<gene>
    <name evidence="3" type="primary">yacG</name>
    <name evidence="5" type="ORF">SAMN03097708_00403</name>
</gene>
<dbReference type="Pfam" id="PF03884">
    <property type="entry name" value="YacG"/>
    <property type="match status" value="1"/>
</dbReference>
<evidence type="ECO:0000256" key="4">
    <source>
        <dbReference type="SAM" id="MobiDB-lite"/>
    </source>
</evidence>
<proteinExistence type="inferred from homology"/>
<dbReference type="InterPro" id="IPR013088">
    <property type="entry name" value="Znf_NHR/GATA"/>
</dbReference>
<organism evidence="5 6">
    <name type="scientific">Thiohalomonas denitrificans</name>
    <dbReference type="NCBI Taxonomy" id="415747"/>
    <lineage>
        <taxon>Bacteria</taxon>
        <taxon>Pseudomonadati</taxon>
        <taxon>Pseudomonadota</taxon>
        <taxon>Gammaproteobacteria</taxon>
        <taxon>Thiohalomonadales</taxon>
        <taxon>Thiohalomonadaceae</taxon>
        <taxon>Thiohalomonas</taxon>
    </lineage>
</organism>
<protein>
    <recommendedName>
        <fullName evidence="3">DNA gyrase inhibitor YacG</fullName>
    </recommendedName>
</protein>
<feature type="binding site" evidence="3">
    <location>
        <position position="30"/>
    </location>
    <ligand>
        <name>Zn(2+)</name>
        <dbReference type="ChEBI" id="CHEBI:29105"/>
    </ligand>
</feature>
<reference evidence="5 6" key="1">
    <citation type="submission" date="2016-10" db="EMBL/GenBank/DDBJ databases">
        <authorList>
            <person name="de Groot N.N."/>
        </authorList>
    </citation>
    <scope>NUCLEOTIDE SEQUENCE [LARGE SCALE GENOMIC DNA]</scope>
    <source>
        <strain evidence="5 6">HLD2</strain>
    </source>
</reference>
<comment type="subunit">
    <text evidence="3">Interacts with GyrB.</text>
</comment>
<dbReference type="SUPFAM" id="SSF57716">
    <property type="entry name" value="Glucocorticoid receptor-like (DNA-binding domain)"/>
    <property type="match status" value="1"/>
</dbReference>
<comment type="cofactor">
    <cofactor evidence="3">
        <name>Zn(2+)</name>
        <dbReference type="ChEBI" id="CHEBI:29105"/>
    </cofactor>
    <text evidence="3">Binds 1 zinc ion.</text>
</comment>
<evidence type="ECO:0000256" key="3">
    <source>
        <dbReference type="HAMAP-Rule" id="MF_00649"/>
    </source>
</evidence>
<dbReference type="EMBL" id="FMWD01000001">
    <property type="protein sequence ID" value="SCZ50374.1"/>
    <property type="molecule type" value="Genomic_DNA"/>
</dbReference>
<comment type="similarity">
    <text evidence="3">Belongs to the DNA gyrase inhibitor YacG family.</text>
</comment>
<keyword evidence="1 3" id="KW-0479">Metal-binding</keyword>
<dbReference type="OrthoDB" id="9809663at2"/>
<keyword evidence="6" id="KW-1185">Reference proteome</keyword>
<dbReference type="GO" id="GO:0006355">
    <property type="term" value="P:regulation of DNA-templated transcription"/>
    <property type="evidence" value="ECO:0007669"/>
    <property type="project" value="InterPro"/>
</dbReference>